<dbReference type="STRING" id="4155.A0A022QCK7"/>
<dbReference type="InterPro" id="IPR040400">
    <property type="entry name" value="BAG5/6/7/8"/>
</dbReference>
<dbReference type="AlphaFoldDB" id="A0A022QCK7"/>
<dbReference type="OrthoDB" id="747353at2759"/>
<dbReference type="Pfam" id="PF02179">
    <property type="entry name" value="BAG"/>
    <property type="match status" value="1"/>
</dbReference>
<reference evidence="3 4" key="1">
    <citation type="journal article" date="2013" name="Proc. Natl. Acad. Sci. U.S.A.">
        <title>Fine-scale variation in meiotic recombination in Mimulus inferred from population shotgun sequencing.</title>
        <authorList>
            <person name="Hellsten U."/>
            <person name="Wright K.M."/>
            <person name="Jenkins J."/>
            <person name="Shu S."/>
            <person name="Yuan Y."/>
            <person name="Wessler S.R."/>
            <person name="Schmutz J."/>
            <person name="Willis J.H."/>
            <person name="Rokhsar D.S."/>
        </authorList>
    </citation>
    <scope>NUCLEOTIDE SEQUENCE [LARGE SCALE GENOMIC DNA]</scope>
    <source>
        <strain evidence="4">cv. DUN x IM62</strain>
    </source>
</reference>
<dbReference type="PANTHER" id="PTHR33322">
    <property type="entry name" value="BAG DOMAIN CONTAINING PROTEIN, EXPRESSED"/>
    <property type="match status" value="1"/>
</dbReference>
<evidence type="ECO:0000256" key="1">
    <source>
        <dbReference type="ARBA" id="ARBA00023186"/>
    </source>
</evidence>
<dbReference type="GO" id="GO:0051087">
    <property type="term" value="F:protein-folding chaperone binding"/>
    <property type="evidence" value="ECO:0007669"/>
    <property type="project" value="InterPro"/>
</dbReference>
<name>A0A022QCK7_ERYGU</name>
<sequence length="406" mass="46574">MSRLRRFEIVERSTPSYFLRETSIFNPPKTLMLNPCFPIVEDELDYALELLSFAPAPPVSFDRFADLIQIDETPLHTSTRRVTRRVGIDELYLHALSDRVSALELGFDRLAKEEKSRKKKSVDRKYTWTAEIKRPEDERKYKWTADIKSGKDVKKAPEKSYKWTAEIKRNGAGNSPIEQTYTIKVTSGNKSSESMEEKKKTKKKCEKVKEFKSVGSTARIVDIEEPSDHGGVVLRKVFAKRVEKKRGKRKELSPQEAADLIQKSFRAYLIRRSQTLRALRELAIAKSKLKDLRALFNNFSYRRLLSRDAEERQRFSEKLIVLLLTVDAIEGVDLMVRGAKKSMVNELEAMLDVVDPEPSGRSLSMKRRTFDLPDGMIDKELAAGVAQVVRMLDQEETGSEAFEACL</sequence>
<keyword evidence="4" id="KW-1185">Reference proteome</keyword>
<feature type="domain" description="BAG" evidence="2">
    <location>
        <begin position="294"/>
        <end position="355"/>
    </location>
</feature>
<dbReference type="Proteomes" id="UP000030748">
    <property type="component" value="Unassembled WGS sequence"/>
</dbReference>
<dbReference type="PANTHER" id="PTHR33322:SF3">
    <property type="entry name" value="BAG FAMILY MOLECULAR CHAPERONE REGULATOR 7"/>
    <property type="match status" value="1"/>
</dbReference>
<dbReference type="OMA" id="SPSSCKY"/>
<accession>A0A022QCK7</accession>
<evidence type="ECO:0000259" key="2">
    <source>
        <dbReference type="Pfam" id="PF02179"/>
    </source>
</evidence>
<proteinExistence type="predicted"/>
<dbReference type="GO" id="GO:0006457">
    <property type="term" value="P:protein folding"/>
    <property type="evidence" value="ECO:0000318"/>
    <property type="project" value="GO_Central"/>
</dbReference>
<dbReference type="SUPFAM" id="SSF63491">
    <property type="entry name" value="BAG domain"/>
    <property type="match status" value="1"/>
</dbReference>
<dbReference type="eggNOG" id="ENOG502QRXB">
    <property type="taxonomic scope" value="Eukaryota"/>
</dbReference>
<dbReference type="InterPro" id="IPR003103">
    <property type="entry name" value="BAG_domain"/>
</dbReference>
<protein>
    <recommendedName>
        <fullName evidence="2">BAG domain-containing protein</fullName>
    </recommendedName>
</protein>
<evidence type="ECO:0000313" key="4">
    <source>
        <dbReference type="Proteomes" id="UP000030748"/>
    </source>
</evidence>
<organism evidence="3 4">
    <name type="scientific">Erythranthe guttata</name>
    <name type="common">Yellow monkey flower</name>
    <name type="synonym">Mimulus guttatus</name>
    <dbReference type="NCBI Taxonomy" id="4155"/>
    <lineage>
        <taxon>Eukaryota</taxon>
        <taxon>Viridiplantae</taxon>
        <taxon>Streptophyta</taxon>
        <taxon>Embryophyta</taxon>
        <taxon>Tracheophyta</taxon>
        <taxon>Spermatophyta</taxon>
        <taxon>Magnoliopsida</taxon>
        <taxon>eudicotyledons</taxon>
        <taxon>Gunneridae</taxon>
        <taxon>Pentapetalae</taxon>
        <taxon>asterids</taxon>
        <taxon>lamiids</taxon>
        <taxon>Lamiales</taxon>
        <taxon>Phrymaceae</taxon>
        <taxon>Erythranthe</taxon>
    </lineage>
</organism>
<gene>
    <name evidence="3" type="ORF">MIMGU_mgv1a007483mg</name>
</gene>
<evidence type="ECO:0000313" key="3">
    <source>
        <dbReference type="EMBL" id="EYU24963.1"/>
    </source>
</evidence>
<keyword evidence="1" id="KW-0143">Chaperone</keyword>
<dbReference type="EMBL" id="KI632098">
    <property type="protein sequence ID" value="EYU24963.1"/>
    <property type="molecule type" value="Genomic_DNA"/>
</dbReference>
<dbReference type="KEGG" id="egt:105971848"/>
<dbReference type="PhylomeDB" id="A0A022QCK7"/>